<evidence type="ECO:0000313" key="5">
    <source>
        <dbReference type="Proteomes" id="UP000886700"/>
    </source>
</evidence>
<proteinExistence type="predicted"/>
<dbReference type="Pfam" id="PF15040">
    <property type="entry name" value="Humanin"/>
    <property type="match status" value="1"/>
</dbReference>
<organism evidence="5 6">
    <name type="scientific">Mesocricetus auratus</name>
    <name type="common">Golden hamster</name>
    <dbReference type="NCBI Taxonomy" id="10036"/>
    <lineage>
        <taxon>Eukaryota</taxon>
        <taxon>Metazoa</taxon>
        <taxon>Chordata</taxon>
        <taxon>Craniata</taxon>
        <taxon>Vertebrata</taxon>
        <taxon>Euteleostomi</taxon>
        <taxon>Mammalia</taxon>
        <taxon>Eutheria</taxon>
        <taxon>Euarchontoglires</taxon>
        <taxon>Glires</taxon>
        <taxon>Rodentia</taxon>
        <taxon>Myomorpha</taxon>
        <taxon>Muroidea</taxon>
        <taxon>Cricetidae</taxon>
        <taxon>Cricetinae</taxon>
        <taxon>Mesocricetus</taxon>
    </lineage>
</organism>
<evidence type="ECO:0000256" key="1">
    <source>
        <dbReference type="ARBA" id="ARBA00004496"/>
    </source>
</evidence>
<dbReference type="GeneID" id="121136508"/>
<protein>
    <submittedName>
        <fullName evidence="6">Humanin-like 8</fullName>
    </submittedName>
</protein>
<dbReference type="CDD" id="cd20245">
    <property type="entry name" value="humanin"/>
    <property type="match status" value="1"/>
</dbReference>
<keyword evidence="3" id="KW-0963">Cytoplasm</keyword>
<dbReference type="RefSeq" id="XP_040592993.1">
    <property type="nucleotide sequence ID" value="XM_040737059.1"/>
</dbReference>
<dbReference type="Proteomes" id="UP000886700">
    <property type="component" value="Unplaced"/>
</dbReference>
<gene>
    <name evidence="6" type="primary">LOC121136508</name>
</gene>
<reference evidence="6" key="1">
    <citation type="submission" date="2025-08" db="UniProtKB">
        <authorList>
            <consortium name="RefSeq"/>
        </authorList>
    </citation>
    <scope>IDENTIFICATION</scope>
    <source>
        <tissue evidence="6">Liver</tissue>
    </source>
</reference>
<sequence>MAKRGFNCLLFPISEIDLPVKRRGYNNKTRRPYGALTV</sequence>
<accession>A0ABM2WWV4</accession>
<evidence type="ECO:0000313" key="6">
    <source>
        <dbReference type="RefSeq" id="XP_040592993.1"/>
    </source>
</evidence>
<evidence type="ECO:0000256" key="3">
    <source>
        <dbReference type="ARBA" id="ARBA00022490"/>
    </source>
</evidence>
<dbReference type="PANTHER" id="PTHR33895">
    <property type="entry name" value="HUMANIN-LIKE 4"/>
    <property type="match status" value="1"/>
</dbReference>
<evidence type="ECO:0000256" key="2">
    <source>
        <dbReference type="ARBA" id="ARBA00004613"/>
    </source>
</evidence>
<evidence type="ECO:0000256" key="4">
    <source>
        <dbReference type="ARBA" id="ARBA00022525"/>
    </source>
</evidence>
<dbReference type="PANTHER" id="PTHR33895:SF5">
    <property type="entry name" value="HUMANIN-LIKE 4"/>
    <property type="match status" value="1"/>
</dbReference>
<comment type="subcellular location">
    <subcellularLocation>
        <location evidence="1">Cytoplasm</location>
    </subcellularLocation>
    <subcellularLocation>
        <location evidence="2">Secreted</location>
    </subcellularLocation>
</comment>
<keyword evidence="4" id="KW-0964">Secreted</keyword>
<dbReference type="InterPro" id="IPR028139">
    <property type="entry name" value="Humanin"/>
</dbReference>
<name>A0ABM2WWV4_MESAU</name>
<keyword evidence="5" id="KW-1185">Reference proteome</keyword>